<keyword evidence="5" id="KW-1185">Reference proteome</keyword>
<dbReference type="GO" id="GO:0005886">
    <property type="term" value="C:plasma membrane"/>
    <property type="evidence" value="ECO:0007669"/>
    <property type="project" value="TreeGrafter"/>
</dbReference>
<dbReference type="Gene3D" id="3.30.9.10">
    <property type="entry name" value="D-Amino Acid Oxidase, subunit A, domain 2"/>
    <property type="match status" value="2"/>
</dbReference>
<dbReference type="InterPro" id="IPR036188">
    <property type="entry name" value="FAD/NAD-bd_sf"/>
</dbReference>
<dbReference type="Pfam" id="PF01266">
    <property type="entry name" value="DAO"/>
    <property type="match status" value="1"/>
</dbReference>
<dbReference type="SUPFAM" id="SSF51905">
    <property type="entry name" value="FAD/NAD(P)-binding domain"/>
    <property type="match status" value="1"/>
</dbReference>
<dbReference type="EMBL" id="JFKA01000003">
    <property type="protein sequence ID" value="OSQ39060.1"/>
    <property type="molecule type" value="Genomic_DNA"/>
</dbReference>
<dbReference type="Proteomes" id="UP000193391">
    <property type="component" value="Unassembled WGS sequence"/>
</dbReference>
<evidence type="ECO:0000256" key="1">
    <source>
        <dbReference type="ARBA" id="ARBA00009410"/>
    </source>
</evidence>
<evidence type="ECO:0000313" key="5">
    <source>
        <dbReference type="Proteomes" id="UP000193391"/>
    </source>
</evidence>
<comment type="caution">
    <text evidence="4">The sequence shown here is derived from an EMBL/GenBank/DDBJ whole genome shotgun (WGS) entry which is preliminary data.</text>
</comment>
<reference evidence="4 5" key="1">
    <citation type="submission" date="2014-03" db="EMBL/GenBank/DDBJ databases">
        <title>The draft genome sequence of Thalassospira mesophila JCM 18969.</title>
        <authorList>
            <person name="Lai Q."/>
            <person name="Shao Z."/>
        </authorList>
    </citation>
    <scope>NUCLEOTIDE SEQUENCE [LARGE SCALE GENOMIC DNA]</scope>
    <source>
        <strain evidence="4 5">JCM 18969</strain>
    </source>
</reference>
<evidence type="ECO:0000256" key="2">
    <source>
        <dbReference type="ARBA" id="ARBA00023002"/>
    </source>
</evidence>
<feature type="domain" description="FAD dependent oxidoreductase" evidence="3">
    <location>
        <begin position="13"/>
        <end position="406"/>
    </location>
</feature>
<accession>A0A1Y2L1D8</accession>
<name>A0A1Y2L1D8_9PROT</name>
<dbReference type="InterPro" id="IPR006076">
    <property type="entry name" value="FAD-dep_OxRdtase"/>
</dbReference>
<evidence type="ECO:0000313" key="4">
    <source>
        <dbReference type="EMBL" id="OSQ39060.1"/>
    </source>
</evidence>
<keyword evidence="2" id="KW-0560">Oxidoreductase</keyword>
<dbReference type="GO" id="GO:0055130">
    <property type="term" value="P:D-alanine catabolic process"/>
    <property type="evidence" value="ECO:0007669"/>
    <property type="project" value="TreeGrafter"/>
</dbReference>
<dbReference type="AlphaFoldDB" id="A0A1Y2L1D8"/>
<dbReference type="STRING" id="1293891.TMES_08930"/>
<dbReference type="Gene3D" id="3.50.50.60">
    <property type="entry name" value="FAD/NAD(P)-binding domain"/>
    <property type="match status" value="2"/>
</dbReference>
<dbReference type="PANTHER" id="PTHR13847:SF280">
    <property type="entry name" value="D-AMINO ACID DEHYDROGENASE"/>
    <property type="match status" value="1"/>
</dbReference>
<organism evidence="4 5">
    <name type="scientific">Thalassospira mesophila</name>
    <dbReference type="NCBI Taxonomy" id="1293891"/>
    <lineage>
        <taxon>Bacteria</taxon>
        <taxon>Pseudomonadati</taxon>
        <taxon>Pseudomonadota</taxon>
        <taxon>Alphaproteobacteria</taxon>
        <taxon>Rhodospirillales</taxon>
        <taxon>Thalassospiraceae</taxon>
        <taxon>Thalassospira</taxon>
    </lineage>
</organism>
<protein>
    <submittedName>
        <fullName evidence="4">FAD-dependent oxidoreductase</fullName>
    </submittedName>
</protein>
<comment type="similarity">
    <text evidence="1">Belongs to the DadA oxidoreductase family.</text>
</comment>
<gene>
    <name evidence="4" type="ORF">TMES_08930</name>
</gene>
<dbReference type="PANTHER" id="PTHR13847">
    <property type="entry name" value="SARCOSINE DEHYDROGENASE-RELATED"/>
    <property type="match status" value="1"/>
</dbReference>
<proteinExistence type="inferred from homology"/>
<dbReference type="GO" id="GO:0008718">
    <property type="term" value="F:D-amino-acid dehydrogenase activity"/>
    <property type="evidence" value="ECO:0007669"/>
    <property type="project" value="TreeGrafter"/>
</dbReference>
<dbReference type="GO" id="GO:0005737">
    <property type="term" value="C:cytoplasm"/>
    <property type="evidence" value="ECO:0007669"/>
    <property type="project" value="TreeGrafter"/>
</dbReference>
<evidence type="ECO:0000259" key="3">
    <source>
        <dbReference type="Pfam" id="PF01266"/>
    </source>
</evidence>
<sequence length="436" mass="47363">MHMQTQTVPKQADVVIIGGGIQGAASAFYLQKAGMSVVLLEKDTVASHQSGRAWGFVRQQGRDPVELPLMKACIDIWPNLERDLGADLEWRQGGVLYVAKDDGEMARYERWLADAKPHDIGSRKLGRAEVEALMPGITSPGVGGLFTQNDGQAEPKKAAPALAKKAHELGAVILQGCGALGIETQAGQVSGVISERGVIKTRIVICAAGALTHKFVAKFGRRLPQQTTRGTVIRTKPVPPISAASAVVDGLGFRQRADGSLNLSDDINTDIDLTLSRFRYAADFLPGYKANWRNFNFHLDMRFIDDLADHLPGSPAADNPLMGRRQTTALPNPKRIRNSLAAFKRLFPHIETPVIVDQWAGDIDVTPDAVPVIDQLDNPKGFFVATGFSGHGFAMGPIVGKVLSEWITTGQSSINLDAFRLSRFETGEKRRPYDLP</sequence>